<dbReference type="Proteomes" id="UP000076722">
    <property type="component" value="Unassembled WGS sequence"/>
</dbReference>
<sequence length="262" mass="28743">MTAATRRGIFVVAGYGNGSGQSRIRPVNREFAKAGYKVALIARGVAGADALQKGADEIIKAGGDAAPFPIPSYDSSAIHSAFEGIKKRWPNEPIQVTLYNAAFGVWKPFLSVSEDDWKQSVEINVLAAVAFAKESILAFKENELNAEGKRGTLLFTGATASIRGNKTTSSFSSGKFALRSLSQSLNKEFGKENIHVAHSVIDGGILTDRRRERDPVAYEKIKDDLDTLLRPESIAKSYVYLAHQDRSAWTWELDLRPAHETW</sequence>
<dbReference type="PANTHER" id="PTHR43431:SF7">
    <property type="entry name" value="OXIDOREDUCTASE, SHORT CHAIN DEHYDROGENASE_REDUCTASE FAMILY (AFU_ORTHOLOGUE AFUA_5G14000)"/>
    <property type="match status" value="1"/>
</dbReference>
<keyword evidence="2" id="KW-1185">Reference proteome</keyword>
<gene>
    <name evidence="1" type="ORF">SISNIDRAFT_533198</name>
</gene>
<dbReference type="Gene3D" id="3.40.50.720">
    <property type="entry name" value="NAD(P)-binding Rossmann-like Domain"/>
    <property type="match status" value="1"/>
</dbReference>
<dbReference type="Pfam" id="PF00106">
    <property type="entry name" value="adh_short"/>
    <property type="match status" value="1"/>
</dbReference>
<dbReference type="InterPro" id="IPR002347">
    <property type="entry name" value="SDR_fam"/>
</dbReference>
<dbReference type="OrthoDB" id="5399006at2759"/>
<dbReference type="SUPFAM" id="SSF51735">
    <property type="entry name" value="NAD(P)-binding Rossmann-fold domains"/>
    <property type="match status" value="1"/>
</dbReference>
<dbReference type="InterPro" id="IPR036291">
    <property type="entry name" value="NAD(P)-bd_dom_sf"/>
</dbReference>
<proteinExistence type="predicted"/>
<name>A0A164Y642_9AGAM</name>
<reference evidence="1 2" key="1">
    <citation type="journal article" date="2016" name="Mol. Biol. Evol.">
        <title>Comparative Genomics of Early-Diverging Mushroom-Forming Fungi Provides Insights into the Origins of Lignocellulose Decay Capabilities.</title>
        <authorList>
            <person name="Nagy L.G."/>
            <person name="Riley R."/>
            <person name="Tritt A."/>
            <person name="Adam C."/>
            <person name="Daum C."/>
            <person name="Floudas D."/>
            <person name="Sun H."/>
            <person name="Yadav J.S."/>
            <person name="Pangilinan J."/>
            <person name="Larsson K.H."/>
            <person name="Matsuura K."/>
            <person name="Barry K."/>
            <person name="Labutti K."/>
            <person name="Kuo R."/>
            <person name="Ohm R.A."/>
            <person name="Bhattacharya S.S."/>
            <person name="Shirouzu T."/>
            <person name="Yoshinaga Y."/>
            <person name="Martin F.M."/>
            <person name="Grigoriev I.V."/>
            <person name="Hibbett D.S."/>
        </authorList>
    </citation>
    <scope>NUCLEOTIDE SEQUENCE [LARGE SCALE GENOMIC DNA]</scope>
    <source>
        <strain evidence="1 2">HHB9708</strain>
    </source>
</reference>
<dbReference type="PRINTS" id="PR00081">
    <property type="entry name" value="GDHRDH"/>
</dbReference>
<dbReference type="PANTHER" id="PTHR43431">
    <property type="entry name" value="OXIDOREDUCTASE, SHORT CHAIN DEHYDROGENASE/REDUCTASE FAMILY (AFU_ORTHOLOGUE AFUA_5G14000)"/>
    <property type="match status" value="1"/>
</dbReference>
<evidence type="ECO:0000313" key="1">
    <source>
        <dbReference type="EMBL" id="KZS96616.1"/>
    </source>
</evidence>
<protein>
    <submittedName>
        <fullName evidence="1">Short-chain dehydrogenase/reductase SDR</fullName>
    </submittedName>
</protein>
<accession>A0A164Y642</accession>
<dbReference type="AlphaFoldDB" id="A0A164Y642"/>
<dbReference type="STRING" id="1314777.A0A164Y642"/>
<organism evidence="1 2">
    <name type="scientific">Sistotremastrum niveocremeum HHB9708</name>
    <dbReference type="NCBI Taxonomy" id="1314777"/>
    <lineage>
        <taxon>Eukaryota</taxon>
        <taxon>Fungi</taxon>
        <taxon>Dikarya</taxon>
        <taxon>Basidiomycota</taxon>
        <taxon>Agaricomycotina</taxon>
        <taxon>Agaricomycetes</taxon>
        <taxon>Sistotremastrales</taxon>
        <taxon>Sistotremastraceae</taxon>
        <taxon>Sertulicium</taxon>
        <taxon>Sertulicium niveocremeum</taxon>
    </lineage>
</organism>
<dbReference type="EMBL" id="KV419398">
    <property type="protein sequence ID" value="KZS96616.1"/>
    <property type="molecule type" value="Genomic_DNA"/>
</dbReference>
<evidence type="ECO:0000313" key="2">
    <source>
        <dbReference type="Proteomes" id="UP000076722"/>
    </source>
</evidence>